<dbReference type="EC" id="2.7.11.1" evidence="2"/>
<evidence type="ECO:0000256" key="1">
    <source>
        <dbReference type="ARBA" id="ARBA00004479"/>
    </source>
</evidence>
<evidence type="ECO:0000256" key="12">
    <source>
        <dbReference type="ARBA" id="ARBA00022840"/>
    </source>
</evidence>
<sequence>MCIQTLADIAKTLGKTNWDFSGDPDPCNNQKPWTDTNPAKGFEYGVTCNCSFANSTVCHITSIRESREQEKREKINLTAYTLILLTSNNFTGELPDTFGNLTTLKDFRVGDSHFSGQIPDFIKNWTNLQKLLIQASGLTGPIPSSISLLTKLTDLMLRSCSIIGQLPPYLGDMKSLKTLDLSFNKLTGEIPSSFVALAKVEFIKLKQTFSNGFVTPQPYKLDILNWKLADWTRAYLDERKLGRLVQKDFNIVDKAGGISTAVIMNHTAAVTSGTLEIRFYWAGKGTTGIPLRGVYGPLISAISVDPEPVISPPSGGSGISVGAVVGIMAGGVFIILLIFGILWRRGLLGQQNTLEDDLKGVDLQTGKFSFRLLKDATNNFDKSNKIGEVVLVLFTRDFDFVSQMQGLLSDGTVIAVKQLSSKSKQGNREFVNEIGMISALQHPHLVKLHGCCIEGNQLLLVYEYMENNSVGRALFGAKETQLKLDWPTRHKICVGIARGLAYLHEESRLKVVHRDIKAANVLLDKNLTPKISDFGMAKLDEEDTTHISTRIAGTYGYMAPEYAMRGYLTDKADVYSFGILVLEIVSGRNNTNYRSKEESFYLLDWAHLLKEQGNLMNLVDPRLGSDFNKEEMMRTINVALLCCNATSTIRPTMSSVVSMLEGRAAVQILVSDPNASNNEMDAMRKHFESTLGMNTSECQIQTASSQGPLTGSSTSVHDLYPVIPDSTY</sequence>
<dbReference type="Pfam" id="PF11721">
    <property type="entry name" value="Malectin"/>
    <property type="match status" value="1"/>
</dbReference>
<dbReference type="PROSITE" id="PS50011">
    <property type="entry name" value="PROTEIN_KINASE_DOM"/>
    <property type="match status" value="1"/>
</dbReference>
<keyword evidence="5" id="KW-0433">Leucine-rich repeat</keyword>
<keyword evidence="4" id="KW-0597">Phosphoprotein</keyword>
<keyword evidence="3" id="KW-0723">Serine/threonine-protein kinase</keyword>
<evidence type="ECO:0000256" key="17">
    <source>
        <dbReference type="ARBA" id="ARBA00047899"/>
    </source>
</evidence>
<dbReference type="InterPro" id="IPR011009">
    <property type="entry name" value="Kinase-like_dom_sf"/>
</dbReference>
<dbReference type="PANTHER" id="PTHR48006">
    <property type="entry name" value="LEUCINE-RICH REPEAT-CONTAINING PROTEIN DDB_G0281931-RELATED"/>
    <property type="match status" value="1"/>
</dbReference>
<dbReference type="SMART" id="SM00220">
    <property type="entry name" value="S_TKc"/>
    <property type="match status" value="1"/>
</dbReference>
<comment type="catalytic activity">
    <reaction evidence="17">
        <text>L-threonyl-[protein] + ATP = O-phospho-L-threonyl-[protein] + ADP + H(+)</text>
        <dbReference type="Rhea" id="RHEA:46608"/>
        <dbReference type="Rhea" id="RHEA-COMP:11060"/>
        <dbReference type="Rhea" id="RHEA-COMP:11605"/>
        <dbReference type="ChEBI" id="CHEBI:15378"/>
        <dbReference type="ChEBI" id="CHEBI:30013"/>
        <dbReference type="ChEBI" id="CHEBI:30616"/>
        <dbReference type="ChEBI" id="CHEBI:61977"/>
        <dbReference type="ChEBI" id="CHEBI:456216"/>
        <dbReference type="EC" id="2.7.11.1"/>
    </reaction>
</comment>
<dbReference type="InterPro" id="IPR021720">
    <property type="entry name" value="Malectin_dom"/>
</dbReference>
<dbReference type="GO" id="GO:0005524">
    <property type="term" value="F:ATP binding"/>
    <property type="evidence" value="ECO:0007669"/>
    <property type="project" value="UniProtKB-KW"/>
</dbReference>
<evidence type="ECO:0000256" key="5">
    <source>
        <dbReference type="ARBA" id="ARBA00022614"/>
    </source>
</evidence>
<dbReference type="SUPFAM" id="SSF56112">
    <property type="entry name" value="Protein kinase-like (PK-like)"/>
    <property type="match status" value="1"/>
</dbReference>
<keyword evidence="15" id="KW-0675">Receptor</keyword>
<dbReference type="AlphaFoldDB" id="A0A5H2XJC9"/>
<proteinExistence type="predicted"/>
<evidence type="ECO:0000256" key="18">
    <source>
        <dbReference type="ARBA" id="ARBA00048679"/>
    </source>
</evidence>
<evidence type="ECO:0000256" key="15">
    <source>
        <dbReference type="ARBA" id="ARBA00023170"/>
    </source>
</evidence>
<keyword evidence="9" id="KW-0677">Repeat</keyword>
<keyword evidence="13 19" id="KW-1133">Transmembrane helix</keyword>
<name>A0A5H2XJC9_PRUDU</name>
<evidence type="ECO:0000259" key="20">
    <source>
        <dbReference type="PROSITE" id="PS50011"/>
    </source>
</evidence>
<dbReference type="InterPro" id="IPR008271">
    <property type="entry name" value="Ser/Thr_kinase_AS"/>
</dbReference>
<keyword evidence="10" id="KW-0547">Nucleotide-binding</keyword>
<evidence type="ECO:0000256" key="19">
    <source>
        <dbReference type="SAM" id="Phobius"/>
    </source>
</evidence>
<dbReference type="CDD" id="cd14066">
    <property type="entry name" value="STKc_IRAK"/>
    <property type="match status" value="1"/>
</dbReference>
<gene>
    <name evidence="21" type="ORF">Prudu_371S000100</name>
</gene>
<dbReference type="Gene3D" id="3.80.10.10">
    <property type="entry name" value="Ribonuclease Inhibitor"/>
    <property type="match status" value="1"/>
</dbReference>
<keyword evidence="12" id="KW-0067">ATP-binding</keyword>
<dbReference type="Gene3D" id="2.60.120.430">
    <property type="entry name" value="Galactose-binding lectin"/>
    <property type="match status" value="1"/>
</dbReference>
<evidence type="ECO:0000256" key="2">
    <source>
        <dbReference type="ARBA" id="ARBA00012513"/>
    </source>
</evidence>
<dbReference type="InterPro" id="IPR001611">
    <property type="entry name" value="Leu-rich_rpt"/>
</dbReference>
<dbReference type="InterPro" id="IPR001245">
    <property type="entry name" value="Ser-Thr/Tyr_kinase_cat_dom"/>
</dbReference>
<dbReference type="Gene3D" id="1.10.510.10">
    <property type="entry name" value="Transferase(Phosphotransferase) domain 1"/>
    <property type="match status" value="1"/>
</dbReference>
<evidence type="ECO:0000256" key="9">
    <source>
        <dbReference type="ARBA" id="ARBA00022737"/>
    </source>
</evidence>
<dbReference type="Gene3D" id="3.30.200.20">
    <property type="entry name" value="Phosphorylase Kinase, domain 1"/>
    <property type="match status" value="1"/>
</dbReference>
<evidence type="ECO:0000256" key="4">
    <source>
        <dbReference type="ARBA" id="ARBA00022553"/>
    </source>
</evidence>
<evidence type="ECO:0000313" key="21">
    <source>
        <dbReference type="EMBL" id="BBN68308.1"/>
    </source>
</evidence>
<evidence type="ECO:0000256" key="13">
    <source>
        <dbReference type="ARBA" id="ARBA00022989"/>
    </source>
</evidence>
<evidence type="ECO:0000256" key="6">
    <source>
        <dbReference type="ARBA" id="ARBA00022679"/>
    </source>
</evidence>
<dbReference type="PROSITE" id="PS00108">
    <property type="entry name" value="PROTEIN_KINASE_ST"/>
    <property type="match status" value="1"/>
</dbReference>
<feature type="transmembrane region" description="Helical" evidence="19">
    <location>
        <begin position="319"/>
        <end position="343"/>
    </location>
</feature>
<dbReference type="InterPro" id="IPR000719">
    <property type="entry name" value="Prot_kinase_dom"/>
</dbReference>
<evidence type="ECO:0000256" key="7">
    <source>
        <dbReference type="ARBA" id="ARBA00022692"/>
    </source>
</evidence>
<dbReference type="GO" id="GO:0004674">
    <property type="term" value="F:protein serine/threonine kinase activity"/>
    <property type="evidence" value="ECO:0007669"/>
    <property type="project" value="UniProtKB-KW"/>
</dbReference>
<evidence type="ECO:0000256" key="3">
    <source>
        <dbReference type="ARBA" id="ARBA00022527"/>
    </source>
</evidence>
<dbReference type="SUPFAM" id="SSF52058">
    <property type="entry name" value="L domain-like"/>
    <property type="match status" value="1"/>
</dbReference>
<feature type="domain" description="Protein kinase" evidence="20">
    <location>
        <begin position="380"/>
        <end position="666"/>
    </location>
</feature>
<dbReference type="InterPro" id="IPR051824">
    <property type="entry name" value="LRR_Rcpt-Like_S/T_Kinase"/>
</dbReference>
<dbReference type="PANTHER" id="PTHR48006:SF81">
    <property type="entry name" value="PROTEIN KINASE DOMAIN-CONTAINING PROTEIN"/>
    <property type="match status" value="1"/>
</dbReference>
<protein>
    <recommendedName>
        <fullName evidence="2">non-specific serine/threonine protein kinase</fullName>
        <ecNumber evidence="2">2.7.11.1</ecNumber>
    </recommendedName>
</protein>
<comment type="catalytic activity">
    <reaction evidence="18">
        <text>L-seryl-[protein] + ATP = O-phospho-L-seryl-[protein] + ADP + H(+)</text>
        <dbReference type="Rhea" id="RHEA:17989"/>
        <dbReference type="Rhea" id="RHEA-COMP:9863"/>
        <dbReference type="Rhea" id="RHEA-COMP:11604"/>
        <dbReference type="ChEBI" id="CHEBI:15378"/>
        <dbReference type="ChEBI" id="CHEBI:29999"/>
        <dbReference type="ChEBI" id="CHEBI:30616"/>
        <dbReference type="ChEBI" id="CHEBI:83421"/>
        <dbReference type="ChEBI" id="CHEBI:456216"/>
        <dbReference type="EC" id="2.7.11.1"/>
    </reaction>
</comment>
<keyword evidence="7 19" id="KW-0812">Transmembrane</keyword>
<evidence type="ECO:0000256" key="14">
    <source>
        <dbReference type="ARBA" id="ARBA00023136"/>
    </source>
</evidence>
<dbReference type="GO" id="GO:0016020">
    <property type="term" value="C:membrane"/>
    <property type="evidence" value="ECO:0007669"/>
    <property type="project" value="UniProtKB-SubCell"/>
</dbReference>
<evidence type="ECO:0000256" key="8">
    <source>
        <dbReference type="ARBA" id="ARBA00022729"/>
    </source>
</evidence>
<evidence type="ECO:0000256" key="16">
    <source>
        <dbReference type="ARBA" id="ARBA00023180"/>
    </source>
</evidence>
<organism evidence="21">
    <name type="scientific">Prunus dulcis</name>
    <name type="common">Almond</name>
    <name type="synonym">Amygdalus dulcis</name>
    <dbReference type="NCBI Taxonomy" id="3755"/>
    <lineage>
        <taxon>Eukaryota</taxon>
        <taxon>Viridiplantae</taxon>
        <taxon>Streptophyta</taxon>
        <taxon>Embryophyta</taxon>
        <taxon>Tracheophyta</taxon>
        <taxon>Spermatophyta</taxon>
        <taxon>Magnoliopsida</taxon>
        <taxon>eudicotyledons</taxon>
        <taxon>Gunneridae</taxon>
        <taxon>Pentapetalae</taxon>
        <taxon>rosids</taxon>
        <taxon>fabids</taxon>
        <taxon>Rosales</taxon>
        <taxon>Rosaceae</taxon>
        <taxon>Amygdaloideae</taxon>
        <taxon>Amygdaleae</taxon>
        <taxon>Prunus</taxon>
    </lineage>
</organism>
<comment type="subcellular location">
    <subcellularLocation>
        <location evidence="1">Membrane</location>
        <topology evidence="1">Single-pass type I membrane protein</topology>
    </subcellularLocation>
</comment>
<accession>A0A5H2XJC9</accession>
<keyword evidence="6" id="KW-0808">Transferase</keyword>
<evidence type="ECO:0000256" key="10">
    <source>
        <dbReference type="ARBA" id="ARBA00022741"/>
    </source>
</evidence>
<dbReference type="Pfam" id="PF07714">
    <property type="entry name" value="PK_Tyr_Ser-Thr"/>
    <property type="match status" value="1"/>
</dbReference>
<reference evidence="21" key="1">
    <citation type="journal article" date="2019" name="Science">
        <title>Mutation of a bHLH transcription factor allowed almond domestication.</title>
        <authorList>
            <person name="Sanchez-Perez R."/>
            <person name="Pavan S."/>
            <person name="Mazzeo R."/>
            <person name="Moldovan C."/>
            <person name="Aiese Cigliano R."/>
            <person name="Del Cueto J."/>
            <person name="Ricciardi F."/>
            <person name="Lotti C."/>
            <person name="Ricciardi L."/>
            <person name="Dicenta F."/>
            <person name="Lopez-Marques R.L."/>
            <person name="Lindberg Moller B."/>
        </authorList>
    </citation>
    <scope>NUCLEOTIDE SEQUENCE</scope>
</reference>
<keyword evidence="16" id="KW-0325">Glycoprotein</keyword>
<dbReference type="Pfam" id="PF00560">
    <property type="entry name" value="LRR_1"/>
    <property type="match status" value="1"/>
</dbReference>
<dbReference type="InterPro" id="IPR032675">
    <property type="entry name" value="LRR_dom_sf"/>
</dbReference>
<evidence type="ECO:0000256" key="11">
    <source>
        <dbReference type="ARBA" id="ARBA00022777"/>
    </source>
</evidence>
<keyword evidence="14 19" id="KW-0472">Membrane</keyword>
<dbReference type="FunFam" id="3.30.200.20:FF:000217">
    <property type="entry name" value="probable LRR receptor-like serine/threonine-protein kinase At1g53430"/>
    <property type="match status" value="1"/>
</dbReference>
<keyword evidence="8" id="KW-0732">Signal</keyword>
<dbReference type="FunFam" id="1.10.510.10:FF:000044">
    <property type="entry name" value="Putative LRR receptor-like serine/threonine-protein kinase"/>
    <property type="match status" value="1"/>
</dbReference>
<dbReference type="EMBL" id="AP020708">
    <property type="protein sequence ID" value="BBN68308.1"/>
    <property type="molecule type" value="Genomic_DNA"/>
</dbReference>
<keyword evidence="11 21" id="KW-0418">Kinase</keyword>
<dbReference type="FunFam" id="3.80.10.10:FF:000041">
    <property type="entry name" value="LRR receptor-like serine/threonine-protein kinase ERECTA"/>
    <property type="match status" value="1"/>
</dbReference>